<dbReference type="EMBL" id="ABCA03000051">
    <property type="protein sequence ID" value="EDS00104.1"/>
    <property type="molecule type" value="Genomic_DNA"/>
</dbReference>
<feature type="domain" description="GmrSD restriction endonucleases N-terminal" evidence="1">
    <location>
        <begin position="28"/>
        <end position="278"/>
    </location>
</feature>
<evidence type="ECO:0000259" key="1">
    <source>
        <dbReference type="Pfam" id="PF03235"/>
    </source>
</evidence>
<gene>
    <name evidence="2" type="ORF">EUBSIR_02041</name>
</gene>
<sequence>MVKKYSFKEFLTENVELINSDDSTSNAKIDRLTIPMIQRDYAQGRKAHSGKNGQLILNSTGQKFINEVFSTIIHDAPDKQLELDFVYGSIITEKEEKNGSTTDVTYFNPLDGQQRLTTLFLMYWFIGGVELNKDERNALSSILKNFYYKTRTSSTVFCNKLVNELNSSNIDFLLRTDAIFEDNKELTTRVDIVTQIENLSWFHDAYKLDPTVQAMLNMLEEIQRQYLKRECKNVFANLERLKFYILPLSNFDLTEDLYVKMNARGKQLTNFENFKADFQHWIKSNIVKFDLNDQEYDGRIMPYDMFFINKIDNEWSQCFWNAQKDSEDKNFDPLFMSFVYKYLLNEYILNSSGTNKGLDKESDFILLSDEVDYSGFSLFERNLTKDSLENLLTLLDQISAHYDDIIEVSQPCWADSSAKFDVLKSKLTLQERTVFCALIMYLIKKNFDKTALKTWLHVVWNIVENADIDSWSVATGVIQLIMELVEHSDDIYGLLADYSSIINSSQSKETIAEERKKAKLIRNNPDWADVLLQAESHPFFKGSVSFLIPNDNSINGFIHNFEMAKLLFDANGVSPKYQSDSHILLRALLSKYNSLTDIKYHITDRKEKENSLKKMLAFDPVVRAAFAEWLSLPTEADIYNKLLEEIAKESPIPVGVNDFDKKLHQLLYKTTDLVDWMQQHRAIRYKDNYISRPSSSYDWIYVYGYSNEIITELIARGWSCENTCNIGEGPNKKDIPYYWSAAGREIDVSKSICYDGNTVLQRCSVGSEEITLTVGDTIIEALNYNELVTDGSGVKNFVDDIEKKYNDITRGGI</sequence>
<name>B0MQC5_9FIRM</name>
<organism evidence="2 3">
    <name type="scientific">[Eubacterium] siraeum DSM 15702</name>
    <dbReference type="NCBI Taxonomy" id="428128"/>
    <lineage>
        <taxon>Bacteria</taxon>
        <taxon>Bacillati</taxon>
        <taxon>Bacillota</taxon>
        <taxon>Clostridia</taxon>
        <taxon>Eubacteriales</taxon>
        <taxon>Oscillospiraceae</taxon>
        <taxon>Oscillospiraceae incertae sedis</taxon>
    </lineage>
</organism>
<evidence type="ECO:0000313" key="2">
    <source>
        <dbReference type="EMBL" id="EDS00104.1"/>
    </source>
</evidence>
<dbReference type="Pfam" id="PF03235">
    <property type="entry name" value="GmrSD_N"/>
    <property type="match status" value="1"/>
</dbReference>
<reference evidence="2" key="2">
    <citation type="submission" date="2014-06" db="EMBL/GenBank/DDBJ databases">
        <title>Draft genome sequence of Eubacterium siraeum (DSM 15702).</title>
        <authorList>
            <person name="Sudarsanam P."/>
            <person name="Ley R."/>
            <person name="Guruge J."/>
            <person name="Turnbaugh P.J."/>
            <person name="Mahowald M."/>
            <person name="Liep D."/>
            <person name="Gordon J."/>
        </authorList>
    </citation>
    <scope>NUCLEOTIDE SEQUENCE</scope>
    <source>
        <strain evidence="2">DSM 15702</strain>
    </source>
</reference>
<protein>
    <recommendedName>
        <fullName evidence="1">GmrSD restriction endonucleases N-terminal domain-containing protein</fullName>
    </recommendedName>
</protein>
<dbReference type="Proteomes" id="UP000005326">
    <property type="component" value="Unassembled WGS sequence"/>
</dbReference>
<dbReference type="AlphaFoldDB" id="B0MQC5"/>
<keyword evidence="3" id="KW-1185">Reference proteome</keyword>
<comment type="caution">
    <text evidence="2">The sequence shown here is derived from an EMBL/GenBank/DDBJ whole genome shotgun (WGS) entry which is preliminary data.</text>
</comment>
<reference evidence="2" key="1">
    <citation type="submission" date="2007-10" db="EMBL/GenBank/DDBJ databases">
        <authorList>
            <person name="Fulton L."/>
            <person name="Clifton S."/>
            <person name="Fulton B."/>
            <person name="Xu J."/>
            <person name="Minx P."/>
            <person name="Pepin K.H."/>
            <person name="Johnson M."/>
            <person name="Thiruvilangam P."/>
            <person name="Bhonagiri V."/>
            <person name="Nash W.E."/>
            <person name="Mardis E.R."/>
            <person name="Wilson R.K."/>
        </authorList>
    </citation>
    <scope>NUCLEOTIDE SEQUENCE [LARGE SCALE GENOMIC DNA]</scope>
    <source>
        <strain evidence="2">DSM 15702</strain>
    </source>
</reference>
<accession>B0MQC5</accession>
<evidence type="ECO:0000313" key="3">
    <source>
        <dbReference type="Proteomes" id="UP000005326"/>
    </source>
</evidence>
<proteinExistence type="predicted"/>
<dbReference type="InterPro" id="IPR004919">
    <property type="entry name" value="GmrSD_N"/>
</dbReference>